<keyword evidence="1" id="KW-1133">Transmembrane helix</keyword>
<feature type="non-terminal residue" evidence="2">
    <location>
        <position position="1"/>
    </location>
</feature>
<dbReference type="AlphaFoldDB" id="A0A2T6ZJH2"/>
<proteinExistence type="predicted"/>
<dbReference type="Proteomes" id="UP000244722">
    <property type="component" value="Unassembled WGS sequence"/>
</dbReference>
<dbReference type="OrthoDB" id="4507955at2759"/>
<organism evidence="2 3">
    <name type="scientific">Tuber borchii</name>
    <name type="common">White truffle</name>
    <dbReference type="NCBI Taxonomy" id="42251"/>
    <lineage>
        <taxon>Eukaryota</taxon>
        <taxon>Fungi</taxon>
        <taxon>Dikarya</taxon>
        <taxon>Ascomycota</taxon>
        <taxon>Pezizomycotina</taxon>
        <taxon>Pezizomycetes</taxon>
        <taxon>Pezizales</taxon>
        <taxon>Tuberaceae</taxon>
        <taxon>Tuber</taxon>
    </lineage>
</organism>
<reference evidence="2 3" key="1">
    <citation type="submission" date="2017-04" db="EMBL/GenBank/DDBJ databases">
        <title>Draft genome sequence of Tuber borchii Vittad., a whitish edible truffle.</title>
        <authorList>
            <consortium name="DOE Joint Genome Institute"/>
            <person name="Murat C."/>
            <person name="Kuo A."/>
            <person name="Barry K.W."/>
            <person name="Clum A."/>
            <person name="Dockter R.B."/>
            <person name="Fauchery L."/>
            <person name="Iotti M."/>
            <person name="Kohler A."/>
            <person name="Labutti K."/>
            <person name="Lindquist E.A."/>
            <person name="Lipzen A."/>
            <person name="Ohm R.A."/>
            <person name="Wang M."/>
            <person name="Grigoriev I.V."/>
            <person name="Zambonelli A."/>
            <person name="Martin F.M."/>
        </authorList>
    </citation>
    <scope>NUCLEOTIDE SEQUENCE [LARGE SCALE GENOMIC DNA]</scope>
    <source>
        <strain evidence="2 3">Tbo3840</strain>
    </source>
</reference>
<feature type="transmembrane region" description="Helical" evidence="1">
    <location>
        <begin position="39"/>
        <end position="62"/>
    </location>
</feature>
<keyword evidence="3" id="KW-1185">Reference proteome</keyword>
<accession>A0A2T6ZJH2</accession>
<comment type="caution">
    <text evidence="2">The sequence shown here is derived from an EMBL/GenBank/DDBJ whole genome shotgun (WGS) entry which is preliminary data.</text>
</comment>
<name>A0A2T6ZJH2_TUBBO</name>
<feature type="transmembrane region" description="Helical" evidence="1">
    <location>
        <begin position="69"/>
        <end position="88"/>
    </location>
</feature>
<evidence type="ECO:0000256" key="1">
    <source>
        <dbReference type="SAM" id="Phobius"/>
    </source>
</evidence>
<dbReference type="STRING" id="42251.A0A2T6ZJH2"/>
<gene>
    <name evidence="2" type="ORF">B9Z19DRAFT_1152860</name>
</gene>
<keyword evidence="1" id="KW-0472">Membrane</keyword>
<evidence type="ECO:0000313" key="3">
    <source>
        <dbReference type="Proteomes" id="UP000244722"/>
    </source>
</evidence>
<dbReference type="EMBL" id="NESQ01000220">
    <property type="protein sequence ID" value="PUU75640.1"/>
    <property type="molecule type" value="Genomic_DNA"/>
</dbReference>
<keyword evidence="1" id="KW-0812">Transmembrane</keyword>
<evidence type="ECO:0000313" key="2">
    <source>
        <dbReference type="EMBL" id="PUU75640.1"/>
    </source>
</evidence>
<protein>
    <submittedName>
        <fullName evidence="2">Uncharacterized protein</fullName>
    </submittedName>
</protein>
<sequence length="94" mass="10290">ATGYLTNPYATSECTEFPYSVADEYLRAMDIPIGEKWKYFGAFGAMAMMNGCCCTFSSTLCGSVGRRLVWSRCLGGLDSALIFGGWVVTKVMKK</sequence>